<evidence type="ECO:0000256" key="5">
    <source>
        <dbReference type="ARBA" id="ARBA00022723"/>
    </source>
</evidence>
<accession>A0A8H4HA90</accession>
<feature type="compositionally biased region" description="Low complexity" evidence="9">
    <location>
        <begin position="499"/>
        <end position="514"/>
    </location>
</feature>
<evidence type="ECO:0000256" key="7">
    <source>
        <dbReference type="ARBA" id="ARBA00022884"/>
    </source>
</evidence>
<gene>
    <name evidence="11" type="ORF">CNMCM6805_006209</name>
</gene>
<feature type="compositionally biased region" description="Low complexity" evidence="9">
    <location>
        <begin position="760"/>
        <end position="772"/>
    </location>
</feature>
<sequence>MLEDVRQYDRNKDAAGGFDGDGDVDDDAKWWDSLTLGLDDLCVRFIINLPREELESVERICFQVEEAQWFYEDFIRPLDPALPSLSLKAFALRIFQHCPLMSQWSHYHHITAFSEFLAYKTRVPVRGAILLNQDMDEVVLVKGWKKGANWSFPRGKINKDEKDLDCAIREVYEETGYNVREAGLVKDEKDVKYIEITMREQHMRLYVFRGVPQDAHFEPRTRKEISKIEWYKLSDLPTLMKKSKPNDENLAVANANKFYMVAPFMHPLKKWIAQQRRLDAKAQSGGVKQLSQLEGETSMDEAIQPAIHHTPARHAVPSDLPEVTSAEDASSHLKRLLKIHSASTQNQLPPTQTSGPDASKSNALLKLLRSGSSHKPTHQAPTNDQAFPPNVFHEAMPPPHQPHTLSAPNFFPGFPQQVAYSGQHDNPLQIPGQPHHGAALSQLPTPAHSLGVGGPHAGYHGVSQFPNRHPSELHANTQTHRPAPAPAPYQRTGDPEFSQAAQAPQIQGAAIPPASKLPPPKLTSHSLALLNVFKDNSMKTPKTTIANLATPSEKTPSAERKPSQHQDQLLSLLKGATPPGPAELSAQPVSPAAKQILQRPRTDPSTPKRSAPNTHVTPKGAPRNPTSSSGPPPVVPSEAAFKQPAKKNQNGSNRKNKDRHAQPLASPITILTRPQSDKKDRSPTPASSQSPKPPSSRASSQSRTNRVKTAEPQKPFQPQILRRSDNLNLDNILPTRSKDENGVGRQVTSPSLGAGQVSKPAQPARPAQPAQPNFDRRPSQTAAQKEALLSLFGKRPVSPLTSPSGKLDLRTSLTKPSAASSAVSPLSPSRPASEVGTETPNPNKVSSPVNKAFLLGFLEGVAKGNK</sequence>
<keyword evidence="7" id="KW-0694">RNA-binding</keyword>
<dbReference type="InterPro" id="IPR044099">
    <property type="entry name" value="Dcp2_NUDIX"/>
</dbReference>
<feature type="region of interest" description="Disordered" evidence="9">
    <location>
        <begin position="311"/>
        <end position="331"/>
    </location>
</feature>
<keyword evidence="8" id="KW-0464">Manganese</keyword>
<feature type="compositionally biased region" description="Polar residues" evidence="9">
    <location>
        <begin position="836"/>
        <end position="849"/>
    </location>
</feature>
<evidence type="ECO:0000259" key="10">
    <source>
        <dbReference type="PROSITE" id="PS51462"/>
    </source>
</evidence>
<organism evidence="11 12">
    <name type="scientific">Aspergillus fumigatiaffinis</name>
    <dbReference type="NCBI Taxonomy" id="340414"/>
    <lineage>
        <taxon>Eukaryota</taxon>
        <taxon>Fungi</taxon>
        <taxon>Dikarya</taxon>
        <taxon>Ascomycota</taxon>
        <taxon>Pezizomycotina</taxon>
        <taxon>Eurotiomycetes</taxon>
        <taxon>Eurotiomycetidae</taxon>
        <taxon>Eurotiales</taxon>
        <taxon>Aspergillaceae</taxon>
        <taxon>Aspergillus</taxon>
        <taxon>Aspergillus subgen. Fumigati</taxon>
    </lineage>
</organism>
<evidence type="ECO:0000256" key="1">
    <source>
        <dbReference type="ARBA" id="ARBA00001936"/>
    </source>
</evidence>
<evidence type="ECO:0000256" key="9">
    <source>
        <dbReference type="SAM" id="MobiDB-lite"/>
    </source>
</evidence>
<dbReference type="PROSITE" id="PS51462">
    <property type="entry name" value="NUDIX"/>
    <property type="match status" value="1"/>
</dbReference>
<dbReference type="SUPFAM" id="SSF55811">
    <property type="entry name" value="Nudix"/>
    <property type="match status" value="1"/>
</dbReference>
<dbReference type="GO" id="GO:0003723">
    <property type="term" value="F:RNA binding"/>
    <property type="evidence" value="ECO:0007669"/>
    <property type="project" value="UniProtKB-KW"/>
</dbReference>
<dbReference type="Pfam" id="PF05026">
    <property type="entry name" value="DCP2"/>
    <property type="match status" value="1"/>
</dbReference>
<dbReference type="PANTHER" id="PTHR23114">
    <property type="entry name" value="M7GPPPN-MRNA HYDROLASE"/>
    <property type="match status" value="1"/>
</dbReference>
<dbReference type="InterPro" id="IPR007722">
    <property type="entry name" value="DCP2_BoxA"/>
</dbReference>
<evidence type="ECO:0000313" key="12">
    <source>
        <dbReference type="Proteomes" id="UP000653565"/>
    </source>
</evidence>
<name>A0A8H4HA90_9EURO</name>
<evidence type="ECO:0000256" key="6">
    <source>
        <dbReference type="ARBA" id="ARBA00022801"/>
    </source>
</evidence>
<dbReference type="AlphaFoldDB" id="A0A8H4HA90"/>
<keyword evidence="4" id="KW-0963">Cytoplasm</keyword>
<dbReference type="InterPro" id="IPR000086">
    <property type="entry name" value="NUDIX_hydrolase_dom"/>
</dbReference>
<dbReference type="Proteomes" id="UP000653565">
    <property type="component" value="Unassembled WGS sequence"/>
</dbReference>
<dbReference type="CDD" id="cd03672">
    <property type="entry name" value="NUDIX_Dcp2p_Nudt20"/>
    <property type="match status" value="1"/>
</dbReference>
<dbReference type="Gene3D" id="3.90.79.10">
    <property type="entry name" value="Nucleoside Triphosphate Pyrophosphohydrolase"/>
    <property type="match status" value="1"/>
</dbReference>
<evidence type="ECO:0000256" key="4">
    <source>
        <dbReference type="ARBA" id="ARBA00022490"/>
    </source>
</evidence>
<dbReference type="InterPro" id="IPR015797">
    <property type="entry name" value="NUDIX_hydrolase-like_dom_sf"/>
</dbReference>
<dbReference type="Gene3D" id="1.10.10.1050">
    <property type="entry name" value="Dcp2, box A domain"/>
    <property type="match status" value="1"/>
</dbReference>
<feature type="domain" description="Nudix hydrolase" evidence="10">
    <location>
        <begin position="121"/>
        <end position="254"/>
    </location>
</feature>
<feature type="region of interest" description="Disordered" evidence="9">
    <location>
        <begin position="545"/>
        <end position="849"/>
    </location>
</feature>
<feature type="compositionally biased region" description="Polar residues" evidence="9">
    <location>
        <begin position="603"/>
        <end position="616"/>
    </location>
</feature>
<feature type="compositionally biased region" description="Polar residues" evidence="9">
    <location>
        <begin position="545"/>
        <end position="555"/>
    </location>
</feature>
<keyword evidence="12" id="KW-1185">Reference proteome</keyword>
<dbReference type="GO" id="GO:0140933">
    <property type="term" value="F:5'-(N(7)-methylguanosine 5'-triphospho)-[mRNA] hydrolase activity"/>
    <property type="evidence" value="ECO:0007669"/>
    <property type="project" value="InterPro"/>
</dbReference>
<dbReference type="FunFam" id="3.90.79.10:FF:000003">
    <property type="entry name" value="M7GpppN-mRNA hydrolase isoform 2"/>
    <property type="match status" value="1"/>
</dbReference>
<dbReference type="Pfam" id="PF00293">
    <property type="entry name" value="NUDIX"/>
    <property type="match status" value="1"/>
</dbReference>
<dbReference type="GO" id="GO:0000290">
    <property type="term" value="P:deadenylation-dependent decapping of nuclear-transcribed mRNA"/>
    <property type="evidence" value="ECO:0007669"/>
    <property type="project" value="InterPro"/>
</dbReference>
<feature type="compositionally biased region" description="Low complexity" evidence="9">
    <location>
        <begin position="683"/>
        <end position="704"/>
    </location>
</feature>
<evidence type="ECO:0000256" key="8">
    <source>
        <dbReference type="ARBA" id="ARBA00023211"/>
    </source>
</evidence>
<evidence type="ECO:0000256" key="3">
    <source>
        <dbReference type="ARBA" id="ARBA00005279"/>
    </source>
</evidence>
<dbReference type="PROSITE" id="PS00893">
    <property type="entry name" value="NUDIX_BOX"/>
    <property type="match status" value="1"/>
</dbReference>
<feature type="compositionally biased region" description="Low complexity" evidence="9">
    <location>
        <begin position="816"/>
        <end position="833"/>
    </location>
</feature>
<keyword evidence="6" id="KW-0378">Hydrolase</keyword>
<dbReference type="FunFam" id="1.10.10.1050:FF:000003">
    <property type="entry name" value="Decapping enzyme Dcp2, putative"/>
    <property type="match status" value="1"/>
</dbReference>
<comment type="cofactor">
    <cofactor evidence="1">
        <name>Mn(2+)</name>
        <dbReference type="ChEBI" id="CHEBI:29035"/>
    </cofactor>
</comment>
<dbReference type="PANTHER" id="PTHR23114:SF17">
    <property type="entry name" value="M7GPPPN-MRNA HYDROLASE"/>
    <property type="match status" value="1"/>
</dbReference>
<dbReference type="InterPro" id="IPR036189">
    <property type="entry name" value="DCP2_BoxA_sf"/>
</dbReference>
<dbReference type="InterPro" id="IPR020084">
    <property type="entry name" value="NUDIX_hydrolase_CS"/>
</dbReference>
<reference evidence="11" key="1">
    <citation type="journal article" date="2020" name="bioRxiv">
        <title>Genomic and phenotypic heterogeneity of clinical isolates of the human pathogens Aspergillus fumigatus, Aspergillus lentulus and Aspergillus fumigatiaffinis.</title>
        <authorList>
            <person name="dos Santos R.A.C."/>
            <person name="Steenwyk J.L."/>
            <person name="Rivero-Menendez O."/>
            <person name="Mead M.E."/>
            <person name="Silva L.P."/>
            <person name="Bastos R.W."/>
            <person name="Alastruey-Izquierdo A."/>
            <person name="Goldman G.H."/>
            <person name="Rokas A."/>
        </authorList>
    </citation>
    <scope>NUCLEOTIDE SEQUENCE</scope>
    <source>
        <strain evidence="11">CNM-CM6805</strain>
    </source>
</reference>
<feature type="region of interest" description="Disordered" evidence="9">
    <location>
        <begin position="445"/>
        <end position="522"/>
    </location>
</feature>
<keyword evidence="5" id="KW-0479">Metal-binding</keyword>
<dbReference type="GO" id="GO:0000932">
    <property type="term" value="C:P-body"/>
    <property type="evidence" value="ECO:0007669"/>
    <property type="project" value="TreeGrafter"/>
</dbReference>
<evidence type="ECO:0000256" key="2">
    <source>
        <dbReference type="ARBA" id="ARBA00004496"/>
    </source>
</evidence>
<comment type="similarity">
    <text evidence="3">Belongs to the Nudix hydrolase family. DCP2 subfamily.</text>
</comment>
<dbReference type="GO" id="GO:0000184">
    <property type="term" value="P:nuclear-transcribed mRNA catabolic process, nonsense-mediated decay"/>
    <property type="evidence" value="ECO:0007669"/>
    <property type="project" value="InterPro"/>
</dbReference>
<dbReference type="SUPFAM" id="SSF140586">
    <property type="entry name" value="Dcp2 domain-like"/>
    <property type="match status" value="1"/>
</dbReference>
<comment type="subcellular location">
    <subcellularLocation>
        <location evidence="2">Cytoplasm</location>
    </subcellularLocation>
</comment>
<comment type="caution">
    <text evidence="11">The sequence shown here is derived from an EMBL/GenBank/DDBJ whole genome shotgun (WGS) entry which is preliminary data.</text>
</comment>
<evidence type="ECO:0000313" key="11">
    <source>
        <dbReference type="EMBL" id="KAF4238833.1"/>
    </source>
</evidence>
<dbReference type="GO" id="GO:0030145">
    <property type="term" value="F:manganese ion binding"/>
    <property type="evidence" value="ECO:0007669"/>
    <property type="project" value="InterPro"/>
</dbReference>
<protein>
    <recommendedName>
        <fullName evidence="10">Nudix hydrolase domain-containing protein</fullName>
    </recommendedName>
</protein>
<dbReference type="EMBL" id="JAAAPX010000036">
    <property type="protein sequence ID" value="KAF4238833.1"/>
    <property type="molecule type" value="Genomic_DNA"/>
</dbReference>
<reference evidence="11" key="2">
    <citation type="submission" date="2020-04" db="EMBL/GenBank/DDBJ databases">
        <authorList>
            <person name="Santos R.A.C."/>
            <person name="Steenwyk J.L."/>
            <person name="Rivero-Menendez O."/>
            <person name="Mead M.E."/>
            <person name="Silva L.P."/>
            <person name="Bastos R.W."/>
            <person name="Alastruey-Izquierdo A."/>
            <person name="Goldman G.H."/>
            <person name="Rokas A."/>
        </authorList>
    </citation>
    <scope>NUCLEOTIDE SEQUENCE</scope>
    <source>
        <strain evidence="11">CNM-CM6805</strain>
    </source>
</reference>
<proteinExistence type="inferred from homology"/>
<dbReference type="SMART" id="SM01125">
    <property type="entry name" value="DCP2"/>
    <property type="match status" value="1"/>
</dbReference>